<evidence type="ECO:0000256" key="5">
    <source>
        <dbReference type="SAM" id="Phobius"/>
    </source>
</evidence>
<feature type="transmembrane region" description="Helical" evidence="5">
    <location>
        <begin position="198"/>
        <end position="217"/>
    </location>
</feature>
<feature type="transmembrane region" description="Helical" evidence="5">
    <location>
        <begin position="140"/>
        <end position="163"/>
    </location>
</feature>
<evidence type="ECO:0000313" key="6">
    <source>
        <dbReference type="EMBL" id="CAF0861702.1"/>
    </source>
</evidence>
<gene>
    <name evidence="6" type="ORF">GPM918_LOCUS6623</name>
    <name evidence="7" type="ORF">OVA965_LOCUS23318</name>
    <name evidence="8" type="ORF">SRO942_LOCUS6623</name>
    <name evidence="9" type="ORF">TMI583_LOCUS24035</name>
</gene>
<dbReference type="EMBL" id="CAJOBC010001028">
    <property type="protein sequence ID" value="CAF3649353.1"/>
    <property type="molecule type" value="Genomic_DNA"/>
</dbReference>
<dbReference type="PANTHER" id="PTHR34292">
    <property type="entry name" value="OUTER SPORE WALL PROTEIN LDS1"/>
    <property type="match status" value="1"/>
</dbReference>
<evidence type="ECO:0000313" key="8">
    <source>
        <dbReference type="EMBL" id="CAF3649353.1"/>
    </source>
</evidence>
<feature type="transmembrane region" description="Helical" evidence="5">
    <location>
        <begin position="70"/>
        <end position="96"/>
    </location>
</feature>
<evidence type="ECO:0000313" key="10">
    <source>
        <dbReference type="Proteomes" id="UP000663829"/>
    </source>
</evidence>
<dbReference type="EMBL" id="CAJNOQ010001028">
    <property type="protein sequence ID" value="CAF0861702.1"/>
    <property type="molecule type" value="Genomic_DNA"/>
</dbReference>
<dbReference type="InterPro" id="IPR059112">
    <property type="entry name" value="CysZ/EI24"/>
</dbReference>
<keyword evidence="3 5" id="KW-1133">Transmembrane helix</keyword>
<accession>A0A813X132</accession>
<keyword evidence="4 5" id="KW-0472">Membrane</keyword>
<reference evidence="6" key="1">
    <citation type="submission" date="2021-02" db="EMBL/GenBank/DDBJ databases">
        <authorList>
            <person name="Nowell W R."/>
        </authorList>
    </citation>
    <scope>NUCLEOTIDE SEQUENCE</scope>
</reference>
<dbReference type="AlphaFoldDB" id="A0A813X132"/>
<comment type="subcellular location">
    <subcellularLocation>
        <location evidence="1">Membrane</location>
        <topology evidence="1">Multi-pass membrane protein</topology>
    </subcellularLocation>
</comment>
<feature type="transmembrane region" description="Helical" evidence="5">
    <location>
        <begin position="23"/>
        <end position="50"/>
    </location>
</feature>
<protein>
    <submittedName>
        <fullName evidence="6">Uncharacterized protein</fullName>
    </submittedName>
</protein>
<dbReference type="PANTHER" id="PTHR34292:SF2">
    <property type="entry name" value="OUTER SPORE WALL PROTEIN LDS1"/>
    <property type="match status" value="1"/>
</dbReference>
<dbReference type="Proteomes" id="UP000682733">
    <property type="component" value="Unassembled WGS sequence"/>
</dbReference>
<proteinExistence type="predicted"/>
<name>A0A813X132_9BILA</name>
<evidence type="ECO:0000256" key="1">
    <source>
        <dbReference type="ARBA" id="ARBA00004141"/>
    </source>
</evidence>
<sequence>MVLHSPYSYPFRGIKYFLTHSQLWCHVLLGLIVMLTFSLVAVILLFLFVFPWQAHAFHYGALHFPEWLSWLLSFLITLLEVATCVLVFSTIFLAYYMDIIFAVVFRQEQISGLNIHLYRGVCPSCYSCVKSFVILIFFRVCLLLITAPLNLIPCVGTIFYIYLNGFYYAWSLHCKYFDILGLNFQQGKHYVYQNRSDYVHFGVIAVLLEMIPLLNFLTPVTNVIGSALWACDIERFAEPLEHPRNFLLAPAESPTTNLSHTNYGSMKSVDEEGVYPPSYNEAVQQQVQTTNIYPTAPVEPYYQEKK</sequence>
<keyword evidence="10" id="KW-1185">Reference proteome</keyword>
<dbReference type="Proteomes" id="UP000681722">
    <property type="component" value="Unassembled WGS sequence"/>
</dbReference>
<dbReference type="EMBL" id="CAJNOK010013541">
    <property type="protein sequence ID" value="CAF1186393.1"/>
    <property type="molecule type" value="Genomic_DNA"/>
</dbReference>
<keyword evidence="2 5" id="KW-0812">Transmembrane</keyword>
<evidence type="ECO:0000256" key="4">
    <source>
        <dbReference type="ARBA" id="ARBA00023136"/>
    </source>
</evidence>
<evidence type="ECO:0000313" key="7">
    <source>
        <dbReference type="EMBL" id="CAF1186393.1"/>
    </source>
</evidence>
<dbReference type="Proteomes" id="UP000663829">
    <property type="component" value="Unassembled WGS sequence"/>
</dbReference>
<dbReference type="Pfam" id="PF07264">
    <property type="entry name" value="EI24"/>
    <property type="match status" value="1"/>
</dbReference>
<dbReference type="Proteomes" id="UP000677228">
    <property type="component" value="Unassembled WGS sequence"/>
</dbReference>
<dbReference type="EMBL" id="CAJOBA010035069">
    <property type="protein sequence ID" value="CAF3997538.1"/>
    <property type="molecule type" value="Genomic_DNA"/>
</dbReference>
<evidence type="ECO:0000256" key="3">
    <source>
        <dbReference type="ARBA" id="ARBA00022989"/>
    </source>
</evidence>
<evidence type="ECO:0000313" key="9">
    <source>
        <dbReference type="EMBL" id="CAF3997538.1"/>
    </source>
</evidence>
<organism evidence="6 10">
    <name type="scientific">Didymodactylos carnosus</name>
    <dbReference type="NCBI Taxonomy" id="1234261"/>
    <lineage>
        <taxon>Eukaryota</taxon>
        <taxon>Metazoa</taxon>
        <taxon>Spiralia</taxon>
        <taxon>Gnathifera</taxon>
        <taxon>Rotifera</taxon>
        <taxon>Eurotatoria</taxon>
        <taxon>Bdelloidea</taxon>
        <taxon>Philodinida</taxon>
        <taxon>Philodinidae</taxon>
        <taxon>Didymodactylos</taxon>
    </lineage>
</organism>
<dbReference type="InterPro" id="IPR052786">
    <property type="entry name" value="Spore_wall_assembly"/>
</dbReference>
<evidence type="ECO:0000256" key="2">
    <source>
        <dbReference type="ARBA" id="ARBA00022692"/>
    </source>
</evidence>
<comment type="caution">
    <text evidence="6">The sequence shown here is derived from an EMBL/GenBank/DDBJ whole genome shotgun (WGS) entry which is preliminary data.</text>
</comment>
<dbReference type="OrthoDB" id="10012223at2759"/>